<dbReference type="GO" id="GO:0005634">
    <property type="term" value="C:nucleus"/>
    <property type="evidence" value="ECO:0007669"/>
    <property type="project" value="UniProtKB-SubCell"/>
</dbReference>
<dbReference type="InterPro" id="IPR006447">
    <property type="entry name" value="Myb_dom_plants"/>
</dbReference>
<feature type="region of interest" description="Disordered" evidence="8">
    <location>
        <begin position="264"/>
        <end position="283"/>
    </location>
</feature>
<evidence type="ECO:0000259" key="9">
    <source>
        <dbReference type="Pfam" id="PF00249"/>
    </source>
</evidence>
<sequence length="411" mass="43958">MATPDLSLHIRPPSPAATAGEMQAVEPRLLLGLELDTAAAPPPAVMKADDAAAQRHGGLQQVQRRRRPLHQPSQTAHGFKKSSGGTGGGGGGGRRSARAPRMRWTTALHAHFVHAVELLGGHERATPKSVLELMNVKDLTLAHVKSHLQMYRTVKGTDRSCFAGHGQARDMAFLRRGAAGEVDGFDVFNSNSSVNTTTTFNNDTARRSRSPSGELEQQRLDHQEAAAAACAWIHAHQRLQSCDELTLQPPPCRLRPAADRLLTTTTTEQQCQQQGSKGGEQDHLGEGAVVVHHLADETPEKLPSPAPPHDHHAGSGFFQLPSPTNNTSSSGDTASSSEWLQQRRHYCSGGGGMSVRLPAAGLSAPPPPPSLEMSLGRQGWQMEQHVGAEFEFESSSPAAAAPNELAMLKCL</sequence>
<keyword evidence="4" id="KW-0805">Transcription regulation</keyword>
<feature type="compositionally biased region" description="Gly residues" evidence="8">
    <location>
        <begin position="84"/>
        <end position="94"/>
    </location>
</feature>
<name>A0A8T0UHL1_PANVG</name>
<keyword evidence="11" id="KW-1185">Reference proteome</keyword>
<keyword evidence="7" id="KW-0539">Nucleus</keyword>
<protein>
    <recommendedName>
        <fullName evidence="9">Myb-like domain-containing protein</fullName>
    </recommendedName>
</protein>
<feature type="compositionally biased region" description="Low complexity" evidence="8">
    <location>
        <begin position="193"/>
        <end position="203"/>
    </location>
</feature>
<feature type="region of interest" description="Disordered" evidence="8">
    <location>
        <begin position="43"/>
        <end position="99"/>
    </location>
</feature>
<dbReference type="GO" id="GO:0010158">
    <property type="term" value="P:abaxial cell fate specification"/>
    <property type="evidence" value="ECO:0007669"/>
    <property type="project" value="InterPro"/>
</dbReference>
<dbReference type="OrthoDB" id="551907at2759"/>
<keyword evidence="2" id="KW-0217">Developmental protein</keyword>
<evidence type="ECO:0000313" key="10">
    <source>
        <dbReference type="EMBL" id="KAG2621857.1"/>
    </source>
</evidence>
<dbReference type="FunFam" id="1.10.10.60:FF:000002">
    <property type="entry name" value="Myb family transcription factor"/>
    <property type="match status" value="1"/>
</dbReference>
<evidence type="ECO:0000256" key="5">
    <source>
        <dbReference type="ARBA" id="ARBA00023125"/>
    </source>
</evidence>
<dbReference type="InterPro" id="IPR009057">
    <property type="entry name" value="Homeodomain-like_sf"/>
</dbReference>
<feature type="region of interest" description="Disordered" evidence="8">
    <location>
        <begin position="193"/>
        <end position="220"/>
    </location>
</feature>
<dbReference type="AlphaFoldDB" id="A0A8T0UHL1"/>
<gene>
    <name evidence="10" type="ORF">PVAP13_3NG310200</name>
</gene>
<evidence type="ECO:0000256" key="4">
    <source>
        <dbReference type="ARBA" id="ARBA00023015"/>
    </source>
</evidence>
<dbReference type="GO" id="GO:0000976">
    <property type="term" value="F:transcription cis-regulatory region binding"/>
    <property type="evidence" value="ECO:0007669"/>
    <property type="project" value="InterPro"/>
</dbReference>
<evidence type="ECO:0000256" key="2">
    <source>
        <dbReference type="ARBA" id="ARBA00022473"/>
    </source>
</evidence>
<evidence type="ECO:0000256" key="8">
    <source>
        <dbReference type="SAM" id="MobiDB-lite"/>
    </source>
</evidence>
<reference evidence="10" key="1">
    <citation type="submission" date="2020-05" db="EMBL/GenBank/DDBJ databases">
        <title>WGS assembly of Panicum virgatum.</title>
        <authorList>
            <person name="Lovell J.T."/>
            <person name="Jenkins J."/>
            <person name="Shu S."/>
            <person name="Juenger T.E."/>
            <person name="Schmutz J."/>
        </authorList>
    </citation>
    <scope>NUCLEOTIDE SEQUENCE</scope>
    <source>
        <strain evidence="10">AP13</strain>
    </source>
</reference>
<evidence type="ECO:0000256" key="1">
    <source>
        <dbReference type="ARBA" id="ARBA00004123"/>
    </source>
</evidence>
<dbReference type="InterPro" id="IPR001005">
    <property type="entry name" value="SANT/Myb"/>
</dbReference>
<evidence type="ECO:0000256" key="7">
    <source>
        <dbReference type="ARBA" id="ARBA00023242"/>
    </source>
</evidence>
<comment type="caution">
    <text evidence="10">The sequence shown here is derived from an EMBL/GenBank/DDBJ whole genome shotgun (WGS) entry which is preliminary data.</text>
</comment>
<dbReference type="EMBL" id="CM029042">
    <property type="protein sequence ID" value="KAG2621857.1"/>
    <property type="molecule type" value="Genomic_DNA"/>
</dbReference>
<accession>A0A8T0UHL1</accession>
<dbReference type="Proteomes" id="UP000823388">
    <property type="component" value="Chromosome 3N"/>
</dbReference>
<proteinExistence type="predicted"/>
<organism evidence="10 11">
    <name type="scientific">Panicum virgatum</name>
    <name type="common">Blackwell switchgrass</name>
    <dbReference type="NCBI Taxonomy" id="38727"/>
    <lineage>
        <taxon>Eukaryota</taxon>
        <taxon>Viridiplantae</taxon>
        <taxon>Streptophyta</taxon>
        <taxon>Embryophyta</taxon>
        <taxon>Tracheophyta</taxon>
        <taxon>Spermatophyta</taxon>
        <taxon>Magnoliopsida</taxon>
        <taxon>Liliopsida</taxon>
        <taxon>Poales</taxon>
        <taxon>Poaceae</taxon>
        <taxon>PACMAD clade</taxon>
        <taxon>Panicoideae</taxon>
        <taxon>Panicodae</taxon>
        <taxon>Paniceae</taxon>
        <taxon>Panicinae</taxon>
        <taxon>Panicum</taxon>
        <taxon>Panicum sect. Hiantes</taxon>
    </lineage>
</organism>
<dbReference type="PANTHER" id="PTHR31496:SF28">
    <property type="entry name" value="G2-LIKE TRANSCRIPTION FACTOR"/>
    <property type="match status" value="1"/>
</dbReference>
<feature type="region of interest" description="Disordered" evidence="8">
    <location>
        <begin position="1"/>
        <end position="20"/>
    </location>
</feature>
<dbReference type="NCBIfam" id="TIGR01557">
    <property type="entry name" value="myb_SHAQKYF"/>
    <property type="match status" value="1"/>
</dbReference>
<dbReference type="SUPFAM" id="SSF46689">
    <property type="entry name" value="Homeodomain-like"/>
    <property type="match status" value="1"/>
</dbReference>
<dbReference type="Pfam" id="PF00249">
    <property type="entry name" value="Myb_DNA-binding"/>
    <property type="match status" value="1"/>
</dbReference>
<dbReference type="PANTHER" id="PTHR31496">
    <property type="entry name" value="TRANSCRIPTION FACTOR KAN2-RELATED"/>
    <property type="match status" value="1"/>
</dbReference>
<feature type="compositionally biased region" description="Low complexity" evidence="8">
    <location>
        <begin position="264"/>
        <end position="274"/>
    </location>
</feature>
<evidence type="ECO:0000256" key="3">
    <source>
        <dbReference type="ARBA" id="ARBA00022782"/>
    </source>
</evidence>
<keyword evidence="5" id="KW-0238">DNA-binding</keyword>
<feature type="domain" description="Myb-like" evidence="9">
    <location>
        <begin position="101"/>
        <end position="152"/>
    </location>
</feature>
<dbReference type="GO" id="GO:0006355">
    <property type="term" value="P:regulation of DNA-templated transcription"/>
    <property type="evidence" value="ECO:0007669"/>
    <property type="project" value="InterPro"/>
</dbReference>
<evidence type="ECO:0000313" key="11">
    <source>
        <dbReference type="Proteomes" id="UP000823388"/>
    </source>
</evidence>
<feature type="compositionally biased region" description="Low complexity" evidence="8">
    <location>
        <begin position="324"/>
        <end position="337"/>
    </location>
</feature>
<dbReference type="InterPro" id="IPR044847">
    <property type="entry name" value="KAN_fam"/>
</dbReference>
<comment type="subcellular location">
    <subcellularLocation>
        <location evidence="1">Nucleus</location>
    </subcellularLocation>
</comment>
<evidence type="ECO:0000256" key="6">
    <source>
        <dbReference type="ARBA" id="ARBA00023163"/>
    </source>
</evidence>
<feature type="region of interest" description="Disordered" evidence="8">
    <location>
        <begin position="298"/>
        <end position="338"/>
    </location>
</feature>
<dbReference type="Gene3D" id="1.10.10.60">
    <property type="entry name" value="Homeodomain-like"/>
    <property type="match status" value="1"/>
</dbReference>
<keyword evidence="3" id="KW-0221">Differentiation</keyword>
<keyword evidence="6" id="KW-0804">Transcription</keyword>